<dbReference type="Proteomes" id="UP001148614">
    <property type="component" value="Unassembled WGS sequence"/>
</dbReference>
<dbReference type="Gene3D" id="2.30.130.40">
    <property type="entry name" value="LON domain-like"/>
    <property type="match status" value="1"/>
</dbReference>
<dbReference type="PROSITE" id="PS00518">
    <property type="entry name" value="ZF_RING_1"/>
    <property type="match status" value="1"/>
</dbReference>
<feature type="domain" description="RING-type" evidence="6">
    <location>
        <begin position="243"/>
        <end position="281"/>
    </location>
</feature>
<evidence type="ECO:0000259" key="6">
    <source>
        <dbReference type="PROSITE" id="PS50089"/>
    </source>
</evidence>
<reference evidence="8" key="1">
    <citation type="submission" date="2022-07" db="EMBL/GenBank/DDBJ databases">
        <title>Genome Sequence of Xylaria arbuscula.</title>
        <authorList>
            <person name="Buettner E."/>
        </authorList>
    </citation>
    <scope>NUCLEOTIDE SEQUENCE</scope>
    <source>
        <strain evidence="8">VT107</strain>
    </source>
</reference>
<feature type="compositionally biased region" description="Polar residues" evidence="5">
    <location>
        <begin position="1"/>
        <end position="14"/>
    </location>
</feature>
<evidence type="ECO:0000256" key="3">
    <source>
        <dbReference type="ARBA" id="ARBA00022833"/>
    </source>
</evidence>
<feature type="domain" description="RING-type" evidence="6">
    <location>
        <begin position="69"/>
        <end position="117"/>
    </location>
</feature>
<proteinExistence type="predicted"/>
<dbReference type="VEuPathDB" id="FungiDB:F4678DRAFT_469236"/>
<accession>A0A9W8NIG7</accession>
<comment type="caution">
    <text evidence="8">The sequence shown here is derived from an EMBL/GenBank/DDBJ whole genome shotgun (WGS) entry which is preliminary data.</text>
</comment>
<keyword evidence="9" id="KW-1185">Reference proteome</keyword>
<evidence type="ECO:0008006" key="10">
    <source>
        <dbReference type="Google" id="ProtNLM"/>
    </source>
</evidence>
<gene>
    <name evidence="8" type="ORF">NPX13_g3320</name>
</gene>
<evidence type="ECO:0000256" key="4">
    <source>
        <dbReference type="PROSITE-ProRule" id="PRU00175"/>
    </source>
</evidence>
<evidence type="ECO:0000256" key="2">
    <source>
        <dbReference type="ARBA" id="ARBA00022771"/>
    </source>
</evidence>
<feature type="region of interest" description="Disordered" evidence="5">
    <location>
        <begin position="1"/>
        <end position="44"/>
    </location>
</feature>
<dbReference type="InterPro" id="IPR013083">
    <property type="entry name" value="Znf_RING/FYVE/PHD"/>
</dbReference>
<dbReference type="SUPFAM" id="SSF88697">
    <property type="entry name" value="PUA domain-like"/>
    <property type="match status" value="1"/>
</dbReference>
<dbReference type="Pfam" id="PF13923">
    <property type="entry name" value="zf-C3HC4_2"/>
    <property type="match status" value="1"/>
</dbReference>
<dbReference type="InterPro" id="IPR003111">
    <property type="entry name" value="Lon_prtase_N"/>
</dbReference>
<dbReference type="PANTHER" id="PTHR23327">
    <property type="entry name" value="RING FINGER PROTEIN 127"/>
    <property type="match status" value="1"/>
</dbReference>
<feature type="domain" description="Lon N-terminal" evidence="7">
    <location>
        <begin position="330"/>
        <end position="574"/>
    </location>
</feature>
<dbReference type="Gene3D" id="1.20.58.1480">
    <property type="match status" value="1"/>
</dbReference>
<dbReference type="GO" id="GO:0008270">
    <property type="term" value="F:zinc ion binding"/>
    <property type="evidence" value="ECO:0007669"/>
    <property type="project" value="UniProtKB-KW"/>
</dbReference>
<name>A0A9W8NIG7_9PEZI</name>
<organism evidence="8 9">
    <name type="scientific">Xylaria arbuscula</name>
    <dbReference type="NCBI Taxonomy" id="114810"/>
    <lineage>
        <taxon>Eukaryota</taxon>
        <taxon>Fungi</taxon>
        <taxon>Dikarya</taxon>
        <taxon>Ascomycota</taxon>
        <taxon>Pezizomycotina</taxon>
        <taxon>Sordariomycetes</taxon>
        <taxon>Xylariomycetidae</taxon>
        <taxon>Xylariales</taxon>
        <taxon>Xylariaceae</taxon>
        <taxon>Xylaria</taxon>
    </lineage>
</organism>
<dbReference type="InterPro" id="IPR015947">
    <property type="entry name" value="PUA-like_sf"/>
</dbReference>
<keyword evidence="2 4" id="KW-0863">Zinc-finger</keyword>
<dbReference type="InterPro" id="IPR027370">
    <property type="entry name" value="Znf-RING_euk"/>
</dbReference>
<dbReference type="Pfam" id="PF13445">
    <property type="entry name" value="zf-RING_UBOX"/>
    <property type="match status" value="1"/>
</dbReference>
<dbReference type="Gene3D" id="3.30.40.10">
    <property type="entry name" value="Zinc/RING finger domain, C3HC4 (zinc finger)"/>
    <property type="match status" value="2"/>
</dbReference>
<dbReference type="InterPro" id="IPR046336">
    <property type="entry name" value="Lon_prtase_N_sf"/>
</dbReference>
<evidence type="ECO:0000313" key="9">
    <source>
        <dbReference type="Proteomes" id="UP001148614"/>
    </source>
</evidence>
<evidence type="ECO:0000256" key="1">
    <source>
        <dbReference type="ARBA" id="ARBA00022723"/>
    </source>
</evidence>
<dbReference type="PANTHER" id="PTHR23327:SF42">
    <property type="entry name" value="LON PEPTIDASE N-TERMINAL DOMAIN AND RING FINGER PROTEIN C14F5.10C"/>
    <property type="match status" value="1"/>
</dbReference>
<dbReference type="AlphaFoldDB" id="A0A9W8NIG7"/>
<dbReference type="SMART" id="SM00464">
    <property type="entry name" value="LON"/>
    <property type="match status" value="1"/>
</dbReference>
<dbReference type="GO" id="GO:0061630">
    <property type="term" value="F:ubiquitin protein ligase activity"/>
    <property type="evidence" value="ECO:0007669"/>
    <property type="project" value="TreeGrafter"/>
</dbReference>
<dbReference type="PROSITE" id="PS50089">
    <property type="entry name" value="ZF_RING_2"/>
    <property type="match status" value="2"/>
</dbReference>
<protein>
    <recommendedName>
        <fullName evidence="10">RING-type domain-containing protein</fullName>
    </recommendedName>
</protein>
<dbReference type="Pfam" id="PF02190">
    <property type="entry name" value="LON_substr_bdg"/>
    <property type="match status" value="1"/>
</dbReference>
<dbReference type="InterPro" id="IPR017907">
    <property type="entry name" value="Znf_RING_CS"/>
</dbReference>
<keyword evidence="1" id="KW-0479">Metal-binding</keyword>
<evidence type="ECO:0000259" key="7">
    <source>
        <dbReference type="PROSITE" id="PS51787"/>
    </source>
</evidence>
<dbReference type="SUPFAM" id="SSF57850">
    <property type="entry name" value="RING/U-box"/>
    <property type="match status" value="2"/>
</dbReference>
<keyword evidence="3" id="KW-0862">Zinc</keyword>
<evidence type="ECO:0000313" key="8">
    <source>
        <dbReference type="EMBL" id="KAJ3577250.1"/>
    </source>
</evidence>
<dbReference type="InterPro" id="IPR001841">
    <property type="entry name" value="Znf_RING"/>
</dbReference>
<sequence>MSSIQANASQSSPSSTPPHDEHLLPMSPPHGEHTTAASSATSIERPDTSVDALLEAVRDARQIIRLIQCRMCHKILQNPITLPCGYSICRTCLPETRPRANISYPATESRLQGFDCPFADCSKEHAAADCALDVTLNKVLATVRTAFASYQSAAELPQYSTHITVRDQWDVAGIPSLEEKQAESRVLGGGRIIAAYTMAELGNLEYSSEVTYSPVGAKGEDIDQFDSDFFLKMKEMVRTEMDCQVCYALFLDPMTTTCGHTYCRTCIHRILDHSNLCPICRRAISIQAPVNPHIAPPNRRLVSMINGFWSDLVALRTQAYRLEQQANNEGFDVPIFVCTLSFPLMPLFLHVFEPRYRLMIRRAVAGDRTFGMVLGRHTSSPDEPGFMELGVLLRIVNIEFFPDGRSLLETVGVSRFRITRHGYLDGYIVANIEKVDDISVAEEEMLEASELSREDDIIVMEARDPEPESTDEESSPTTQAPPTTLPPIDLETMSTRNLVDFGVDFVRRMQAESVHWLTARIMAIYGECPDDPAVFPWWFACVFPVSDTEKYRLLGTSSVRERLKISCRWIVEWEASRWLVPRLSLIRGSLNHSP</sequence>
<dbReference type="SMART" id="SM00184">
    <property type="entry name" value="RING"/>
    <property type="match status" value="2"/>
</dbReference>
<feature type="region of interest" description="Disordered" evidence="5">
    <location>
        <begin position="464"/>
        <end position="487"/>
    </location>
</feature>
<evidence type="ECO:0000256" key="5">
    <source>
        <dbReference type="SAM" id="MobiDB-lite"/>
    </source>
</evidence>
<dbReference type="EMBL" id="JANPWZ010000404">
    <property type="protein sequence ID" value="KAJ3577250.1"/>
    <property type="molecule type" value="Genomic_DNA"/>
</dbReference>
<dbReference type="PROSITE" id="PS51787">
    <property type="entry name" value="LON_N"/>
    <property type="match status" value="1"/>
</dbReference>